<comment type="similarity">
    <text evidence="2">Belongs to the EamA transporter family.</text>
</comment>
<feature type="transmembrane region" description="Helical" evidence="7">
    <location>
        <begin position="158"/>
        <end position="179"/>
    </location>
</feature>
<dbReference type="KEGG" id="faf:OE104_01710"/>
<evidence type="ECO:0000256" key="2">
    <source>
        <dbReference type="ARBA" id="ARBA00007362"/>
    </source>
</evidence>
<dbReference type="RefSeq" id="WP_275417871.1">
    <property type="nucleotide sequence ID" value="NZ_CP106878.1"/>
</dbReference>
<evidence type="ECO:0000256" key="1">
    <source>
        <dbReference type="ARBA" id="ARBA00004651"/>
    </source>
</evidence>
<feature type="transmembrane region" description="Helical" evidence="7">
    <location>
        <begin position="276"/>
        <end position="294"/>
    </location>
</feature>
<dbReference type="InterPro" id="IPR037185">
    <property type="entry name" value="EmrE-like"/>
</dbReference>
<feature type="transmembrane region" description="Helical" evidence="7">
    <location>
        <begin position="222"/>
        <end position="244"/>
    </location>
</feature>
<dbReference type="PANTHER" id="PTHR32322">
    <property type="entry name" value="INNER MEMBRANE TRANSPORTER"/>
    <property type="match status" value="1"/>
</dbReference>
<name>A0A9E8LV77_9BACI</name>
<reference evidence="9" key="1">
    <citation type="submission" date="2022-09" db="EMBL/GenBank/DDBJ databases">
        <title>Complete Genomes of Fervidibacillus albus and Fervidibacillus halotolerans isolated from tidal flat sediments.</title>
        <authorList>
            <person name="Kwon K.K."/>
            <person name="Yang S.-H."/>
            <person name="Park M.J."/>
            <person name="Oh H.-M."/>
        </authorList>
    </citation>
    <scope>NUCLEOTIDE SEQUENCE</scope>
    <source>
        <strain evidence="9">MEBiC13591</strain>
    </source>
</reference>
<keyword evidence="10" id="KW-1185">Reference proteome</keyword>
<feature type="transmembrane region" description="Helical" evidence="7">
    <location>
        <begin position="12"/>
        <end position="33"/>
    </location>
</feature>
<keyword evidence="6 7" id="KW-0472">Membrane</keyword>
<dbReference type="InterPro" id="IPR050638">
    <property type="entry name" value="AA-Vitamin_Transporters"/>
</dbReference>
<keyword evidence="4 7" id="KW-0812">Transmembrane</keyword>
<dbReference type="GO" id="GO:0005886">
    <property type="term" value="C:plasma membrane"/>
    <property type="evidence" value="ECO:0007669"/>
    <property type="project" value="UniProtKB-SubCell"/>
</dbReference>
<dbReference type="AlphaFoldDB" id="A0A9E8LV77"/>
<feature type="transmembrane region" description="Helical" evidence="7">
    <location>
        <begin position="133"/>
        <end position="152"/>
    </location>
</feature>
<dbReference type="EMBL" id="CP106878">
    <property type="protein sequence ID" value="WAA10086.1"/>
    <property type="molecule type" value="Genomic_DNA"/>
</dbReference>
<feature type="transmembrane region" description="Helical" evidence="7">
    <location>
        <begin position="191"/>
        <end position="210"/>
    </location>
</feature>
<dbReference type="PANTHER" id="PTHR32322:SF18">
    <property type="entry name" value="S-ADENOSYLMETHIONINE_S-ADENOSYLHOMOCYSTEINE TRANSPORTER"/>
    <property type="match status" value="1"/>
</dbReference>
<evidence type="ECO:0000313" key="9">
    <source>
        <dbReference type="EMBL" id="WAA10086.1"/>
    </source>
</evidence>
<evidence type="ECO:0000256" key="4">
    <source>
        <dbReference type="ARBA" id="ARBA00022692"/>
    </source>
</evidence>
<keyword evidence="3" id="KW-1003">Cell membrane</keyword>
<dbReference type="InterPro" id="IPR000620">
    <property type="entry name" value="EamA_dom"/>
</dbReference>
<proteinExistence type="inferred from homology"/>
<dbReference type="Pfam" id="PF00892">
    <property type="entry name" value="EamA"/>
    <property type="match status" value="2"/>
</dbReference>
<feature type="domain" description="EamA" evidence="8">
    <location>
        <begin position="160"/>
        <end position="293"/>
    </location>
</feature>
<feature type="transmembrane region" description="Helical" evidence="7">
    <location>
        <begin position="39"/>
        <end position="61"/>
    </location>
</feature>
<dbReference type="SUPFAM" id="SSF103481">
    <property type="entry name" value="Multidrug resistance efflux transporter EmrE"/>
    <property type="match status" value="2"/>
</dbReference>
<accession>A0A9E8LV77</accession>
<comment type="subcellular location">
    <subcellularLocation>
        <location evidence="1">Cell membrane</location>
        <topology evidence="1">Multi-pass membrane protein</topology>
    </subcellularLocation>
</comment>
<sequence>MFHYNFQLKNNRVFLWATIIVITFLWGYAWVLMKASLSYMGPFAFSAFRFGTGTLTLFFLLSVFRLGIPEKKYWFPLFVVGMLQTAFVFLSVMYGLLFIGAGKASILLYSMPLWSSLLAVKFLGEKMTVTKSIGLTMGIFGLLIIVGIDFLLEQEGKVVFGELLILFGALSWAISNIYYRKTLEGLSKLQASAFQMFFGTIGIFIAYRLTEWGQPIHWTGLSIFYVLFTGAIASALCFTIWFFIISSVDMATATISTLLVPIFGLLFSHVLLGEAITVETMVGSLFIILGIVISQRKKKFIRQQRRK</sequence>
<evidence type="ECO:0000259" key="8">
    <source>
        <dbReference type="Pfam" id="PF00892"/>
    </source>
</evidence>
<feature type="domain" description="EamA" evidence="8">
    <location>
        <begin position="19"/>
        <end position="146"/>
    </location>
</feature>
<feature type="transmembrane region" description="Helical" evidence="7">
    <location>
        <begin position="73"/>
        <end position="100"/>
    </location>
</feature>
<keyword evidence="5 7" id="KW-1133">Transmembrane helix</keyword>
<evidence type="ECO:0000256" key="6">
    <source>
        <dbReference type="ARBA" id="ARBA00023136"/>
    </source>
</evidence>
<evidence type="ECO:0000256" key="5">
    <source>
        <dbReference type="ARBA" id="ARBA00022989"/>
    </source>
</evidence>
<evidence type="ECO:0000313" key="10">
    <source>
        <dbReference type="Proteomes" id="UP001164718"/>
    </source>
</evidence>
<protein>
    <submittedName>
        <fullName evidence="9">DMT family transporter</fullName>
    </submittedName>
</protein>
<evidence type="ECO:0000256" key="7">
    <source>
        <dbReference type="SAM" id="Phobius"/>
    </source>
</evidence>
<dbReference type="Proteomes" id="UP001164718">
    <property type="component" value="Chromosome"/>
</dbReference>
<evidence type="ECO:0000256" key="3">
    <source>
        <dbReference type="ARBA" id="ARBA00022475"/>
    </source>
</evidence>
<organism evidence="9 10">
    <name type="scientific">Fervidibacillus albus</name>
    <dbReference type="NCBI Taxonomy" id="2980026"/>
    <lineage>
        <taxon>Bacteria</taxon>
        <taxon>Bacillati</taxon>
        <taxon>Bacillota</taxon>
        <taxon>Bacilli</taxon>
        <taxon>Bacillales</taxon>
        <taxon>Bacillaceae</taxon>
        <taxon>Fervidibacillus</taxon>
    </lineage>
</organism>
<gene>
    <name evidence="9" type="ORF">OE104_01710</name>
</gene>